<comment type="caution">
    <text evidence="15">The sequence shown here is derived from an EMBL/GenBank/DDBJ whole genome shotgun (WGS) entry which is preliminary data.</text>
</comment>
<dbReference type="GO" id="GO:0008270">
    <property type="term" value="F:zinc ion binding"/>
    <property type="evidence" value="ECO:0007669"/>
    <property type="project" value="UniProtKB-KW"/>
</dbReference>
<feature type="domain" description="A20-type" evidence="13">
    <location>
        <begin position="22"/>
        <end position="56"/>
    </location>
</feature>
<evidence type="ECO:0000256" key="5">
    <source>
        <dbReference type="ARBA" id="ARBA00022771"/>
    </source>
</evidence>
<organism evidence="15 16">
    <name type="scientific">Steinernema hermaphroditum</name>
    <dbReference type="NCBI Taxonomy" id="289476"/>
    <lineage>
        <taxon>Eukaryota</taxon>
        <taxon>Metazoa</taxon>
        <taxon>Ecdysozoa</taxon>
        <taxon>Nematoda</taxon>
        <taxon>Chromadorea</taxon>
        <taxon>Rhabditida</taxon>
        <taxon>Tylenchina</taxon>
        <taxon>Panagrolaimomorpha</taxon>
        <taxon>Strongyloidoidea</taxon>
        <taxon>Steinernematidae</taxon>
        <taxon>Steinernema</taxon>
    </lineage>
</organism>
<keyword evidence="11" id="KW-0175">Coiled coil</keyword>
<dbReference type="Gene3D" id="3.40.5.50">
    <property type="match status" value="1"/>
</dbReference>
<evidence type="ECO:0000256" key="3">
    <source>
        <dbReference type="ARBA" id="ARBA00022705"/>
    </source>
</evidence>
<dbReference type="GO" id="GO:0006260">
    <property type="term" value="P:DNA replication"/>
    <property type="evidence" value="ECO:0007669"/>
    <property type="project" value="UniProtKB-KW"/>
</dbReference>
<feature type="region of interest" description="Disordered" evidence="12">
    <location>
        <begin position="493"/>
        <end position="538"/>
    </location>
</feature>
<gene>
    <name evidence="15" type="ORF">QR680_009568</name>
</gene>
<comment type="similarity">
    <text evidence="2">Belongs to the GINS2/PSF2 family.</text>
</comment>
<feature type="compositionally biased region" description="Polar residues" evidence="12">
    <location>
        <begin position="501"/>
        <end position="517"/>
    </location>
</feature>
<keyword evidence="16" id="KW-1185">Reference proteome</keyword>
<dbReference type="Pfam" id="PF18151">
    <property type="entry name" value="DUF5601"/>
    <property type="match status" value="1"/>
</dbReference>
<proteinExistence type="inferred from homology"/>
<dbReference type="FunFam" id="1.20.58.1020:FF:000001">
    <property type="entry name" value="DNA replication complex GINS protein PSF2"/>
    <property type="match status" value="1"/>
</dbReference>
<dbReference type="Gene3D" id="1.20.5.4770">
    <property type="match status" value="1"/>
</dbReference>
<dbReference type="SMART" id="SM00259">
    <property type="entry name" value="ZnF_A20"/>
    <property type="match status" value="1"/>
</dbReference>
<dbReference type="SUPFAM" id="SSF57716">
    <property type="entry name" value="Glucocorticoid receptor-like (DNA-binding domain)"/>
    <property type="match status" value="1"/>
</dbReference>
<evidence type="ECO:0000256" key="6">
    <source>
        <dbReference type="ARBA" id="ARBA00022833"/>
    </source>
</evidence>
<evidence type="ECO:0000256" key="1">
    <source>
        <dbReference type="ARBA" id="ARBA00004123"/>
    </source>
</evidence>
<evidence type="ECO:0000256" key="8">
    <source>
        <dbReference type="ARBA" id="ARBA00030871"/>
    </source>
</evidence>
<dbReference type="PROSITE" id="PS51205">
    <property type="entry name" value="VPS9"/>
    <property type="match status" value="1"/>
</dbReference>
<dbReference type="InterPro" id="IPR036224">
    <property type="entry name" value="GINS_bundle-like_dom_sf"/>
</dbReference>
<dbReference type="Pfam" id="PF05916">
    <property type="entry name" value="Sld5"/>
    <property type="match status" value="1"/>
</dbReference>
<dbReference type="GO" id="GO:0005085">
    <property type="term" value="F:guanyl-nucleotide exchange factor activity"/>
    <property type="evidence" value="ECO:0007669"/>
    <property type="project" value="InterPro"/>
</dbReference>
<dbReference type="InterPro" id="IPR045046">
    <property type="entry name" value="Vps9-like"/>
</dbReference>
<keyword evidence="6" id="KW-0862">Zinc</keyword>
<feature type="domain" description="VPS9" evidence="14">
    <location>
        <begin position="232"/>
        <end position="376"/>
    </location>
</feature>
<dbReference type="InterPro" id="IPR003123">
    <property type="entry name" value="VPS9"/>
</dbReference>
<feature type="coiled-coil region" evidence="11">
    <location>
        <begin position="415"/>
        <end position="472"/>
    </location>
</feature>
<evidence type="ECO:0000313" key="16">
    <source>
        <dbReference type="Proteomes" id="UP001175271"/>
    </source>
</evidence>
<evidence type="ECO:0000256" key="9">
    <source>
        <dbReference type="ARBA" id="ARBA00063134"/>
    </source>
</evidence>
<dbReference type="GO" id="GO:0005829">
    <property type="term" value="C:cytosol"/>
    <property type="evidence" value="ECO:0007669"/>
    <property type="project" value="TreeGrafter"/>
</dbReference>
<evidence type="ECO:0000256" key="4">
    <source>
        <dbReference type="ARBA" id="ARBA00022723"/>
    </source>
</evidence>
<protein>
    <recommendedName>
        <fullName evidence="10">Probable DNA replication complex GINS protein PSF2</fullName>
    </recommendedName>
    <alternativeName>
        <fullName evidence="8">GINS complex subunit 2</fullName>
    </alternativeName>
</protein>
<dbReference type="GO" id="GO:0071162">
    <property type="term" value="C:CMG complex"/>
    <property type="evidence" value="ECO:0007669"/>
    <property type="project" value="UniProtKB-ARBA"/>
</dbReference>
<dbReference type="InterPro" id="IPR002653">
    <property type="entry name" value="Znf_A20"/>
</dbReference>
<dbReference type="InterPro" id="IPR056784">
    <property type="entry name" value="PSF2_N"/>
</dbReference>
<dbReference type="Pfam" id="PF02204">
    <property type="entry name" value="VPS9"/>
    <property type="match status" value="1"/>
</dbReference>
<evidence type="ECO:0000256" key="7">
    <source>
        <dbReference type="ARBA" id="ARBA00023242"/>
    </source>
</evidence>
<evidence type="ECO:0000256" key="2">
    <source>
        <dbReference type="ARBA" id="ARBA00010565"/>
    </source>
</evidence>
<reference evidence="15" key="1">
    <citation type="submission" date="2023-06" db="EMBL/GenBank/DDBJ databases">
        <title>Genomic analysis of the entomopathogenic nematode Steinernema hermaphroditum.</title>
        <authorList>
            <person name="Schwarz E.M."/>
            <person name="Heppert J.K."/>
            <person name="Baniya A."/>
            <person name="Schwartz H.T."/>
            <person name="Tan C.-H."/>
            <person name="Antoshechkin I."/>
            <person name="Sternberg P.W."/>
            <person name="Goodrich-Blair H."/>
            <person name="Dillman A.R."/>
        </authorList>
    </citation>
    <scope>NUCLEOTIDE SEQUENCE</scope>
    <source>
        <strain evidence="15">PS9179</strain>
        <tissue evidence="15">Whole animal</tissue>
    </source>
</reference>
<evidence type="ECO:0000256" key="12">
    <source>
        <dbReference type="SAM" id="MobiDB-lite"/>
    </source>
</evidence>
<dbReference type="Proteomes" id="UP001175271">
    <property type="component" value="Unassembled WGS sequence"/>
</dbReference>
<evidence type="ECO:0000313" key="15">
    <source>
        <dbReference type="EMBL" id="KAK0426168.1"/>
    </source>
</evidence>
<dbReference type="SUPFAM" id="SSF158573">
    <property type="entry name" value="GINS helical bundle-like"/>
    <property type="match status" value="1"/>
</dbReference>
<evidence type="ECO:0000259" key="14">
    <source>
        <dbReference type="PROSITE" id="PS51205"/>
    </source>
</evidence>
<dbReference type="GO" id="GO:0031267">
    <property type="term" value="F:small GTPase binding"/>
    <property type="evidence" value="ECO:0007669"/>
    <property type="project" value="TreeGrafter"/>
</dbReference>
<dbReference type="PROSITE" id="PS51036">
    <property type="entry name" value="ZF_A20"/>
    <property type="match status" value="1"/>
</dbReference>
<keyword evidence="3" id="KW-0235">DNA replication</keyword>
<sequence>MSNDGADDGGGRGSQRLRVQITEKELLCVNGCGFYGTPQWKGLCSKCWRNHQVQQKRVEDFARNRSLLSFEKFEERRKLSTESRSLTLKSILRKPPASFSTPNDLAGSSSALPLPTASADFVVRPRQLSPDSSHAYKTFSEFLRENIPPSLGKDLNRQVRHAVDKIIENEHMPMEEMSDSVQQFYQGVSDKMMRHPMISYAKVSVEHIMEEIETLICSRAYEVLFCARSDEEVADLSLQDRIRSLHWVTGGFLETTLDFSQSKVSDKIDEAVTEMIDINSHRSTRQKLECLIRCSRAIFEALKESRSGAPASADEFLPGLIYVILKGNPPLIQSNLKFISRFSLPFRVMRGESGYYFTNLSCALQFVQNMNAESLNMPKDEFEGYTSGRQAVPLNKLNCGCNQALKSMENSVTLVNQLLDRQEQLMKDMEQFDEVIQRDRNEVSEGRLSPEHEAALEELRKITRDIQESEIELFQKSDLVLSSLEVRDPVREVQDGLEELSSPTSARLRSSPDRQNQPLPPTCPTPFKDLPEKTSGIFPSAMKMPRKVEQGSMRYEIEKTKFGGKKLVIYNRDGGSYAFCRTGSTKDGKVEYFQCVLRLVDGVLDSLDIVHHDLCAPLDQREKICQNIDRDIRSLVRWSGIPSNLAYSLALGVLKVSGGVELAAAFPPYHVYRRRLDNAKRDLLPKMKHSFDLPEDLVNTLDHAQYQERFLLCSSEVLKIYIFATKSDLKLAATSDLIVGDSTFDAAPNGWQLLTMHMRFQNTERNDFEWTTFLHAVMRRKDENSYGFVFEAIASEWKSYGLLDMRRQFRFDFEKAQIKAAEATFKHAVGDTPSKWIRKIWCASSMDPNQCEFLAENELIEVMPQFDEQSMSLICGDVGPFCAGTPIHIPLWLAIYLKKRKKCTIQPPSWFNLEELKRMIAEESEDAPFISIPERFLEISRILLAHAKDDLSDVDQLRTLIQNLWDTRAAKMATSSIKLIQTSENHAQFDNLTQMEISLSRHVLLEASRKVEELNSLVHKLT</sequence>
<dbReference type="InterPro" id="IPR021151">
    <property type="entry name" value="GINS_A"/>
</dbReference>
<dbReference type="SMART" id="SM00167">
    <property type="entry name" value="VPS9"/>
    <property type="match status" value="1"/>
</dbReference>
<accession>A0AA39M9Z0</accession>
<dbReference type="InterPro" id="IPR041545">
    <property type="entry name" value="DUF5601"/>
</dbReference>
<comment type="subcellular location">
    <subcellularLocation>
        <location evidence="1">Nucleus</location>
    </subcellularLocation>
</comment>
<dbReference type="EMBL" id="JAUCMV010000001">
    <property type="protein sequence ID" value="KAK0426168.1"/>
    <property type="molecule type" value="Genomic_DNA"/>
</dbReference>
<dbReference type="PANTHER" id="PTHR23101">
    <property type="entry name" value="RAB GDP/GTP EXCHANGE FACTOR"/>
    <property type="match status" value="1"/>
</dbReference>
<evidence type="ECO:0000256" key="11">
    <source>
        <dbReference type="SAM" id="Coils"/>
    </source>
</evidence>
<name>A0AA39M9Z0_9BILA</name>
<keyword evidence="7" id="KW-0539">Nucleus</keyword>
<dbReference type="GO" id="GO:0000811">
    <property type="term" value="C:GINS complex"/>
    <property type="evidence" value="ECO:0007669"/>
    <property type="project" value="UniProtKB-ARBA"/>
</dbReference>
<dbReference type="GO" id="GO:0016192">
    <property type="term" value="P:vesicle-mediated transport"/>
    <property type="evidence" value="ECO:0007669"/>
    <property type="project" value="InterPro"/>
</dbReference>
<dbReference type="SUPFAM" id="SSF109993">
    <property type="entry name" value="VPS9 domain"/>
    <property type="match status" value="1"/>
</dbReference>
<evidence type="ECO:0000256" key="10">
    <source>
        <dbReference type="ARBA" id="ARBA00068356"/>
    </source>
</evidence>
<dbReference type="Pfam" id="PF25005">
    <property type="entry name" value="PSF2_N"/>
    <property type="match status" value="1"/>
</dbReference>
<comment type="subunit">
    <text evidence="9">Component of the GINS complex which is a heterotetramer of gins1, gins2, gins3 and gins4.</text>
</comment>
<dbReference type="CDD" id="cd21694">
    <property type="entry name" value="GINS_B_Psf2"/>
    <property type="match status" value="1"/>
</dbReference>
<keyword evidence="4" id="KW-0479">Metal-binding</keyword>
<dbReference type="CDD" id="cd11712">
    <property type="entry name" value="GINS_A_psf2"/>
    <property type="match status" value="1"/>
</dbReference>
<dbReference type="PANTHER" id="PTHR23101:SF122">
    <property type="entry name" value="RABAPTIN-5-ASSOCIATED EXCHANGE FACTOR FOR RAB5"/>
    <property type="match status" value="1"/>
</dbReference>
<dbReference type="Gene3D" id="1.10.246.120">
    <property type="match status" value="1"/>
</dbReference>
<dbReference type="Gene3D" id="1.20.1050.80">
    <property type="entry name" value="VPS9 domain"/>
    <property type="match status" value="1"/>
</dbReference>
<dbReference type="Gene3D" id="1.20.58.1020">
    <property type="match status" value="1"/>
</dbReference>
<dbReference type="Pfam" id="PF01754">
    <property type="entry name" value="zf-A20"/>
    <property type="match status" value="1"/>
</dbReference>
<dbReference type="GO" id="GO:0003677">
    <property type="term" value="F:DNA binding"/>
    <property type="evidence" value="ECO:0007669"/>
    <property type="project" value="InterPro"/>
</dbReference>
<dbReference type="AlphaFoldDB" id="A0AA39M9Z0"/>
<dbReference type="FunFam" id="3.40.5.50:FF:000001">
    <property type="entry name" value="DNA replication complex GINS protein PSF2"/>
    <property type="match status" value="1"/>
</dbReference>
<evidence type="ECO:0000259" key="13">
    <source>
        <dbReference type="PROSITE" id="PS51036"/>
    </source>
</evidence>
<dbReference type="InterPro" id="IPR037191">
    <property type="entry name" value="VPS9_dom_sf"/>
</dbReference>
<dbReference type="GO" id="GO:0030139">
    <property type="term" value="C:endocytic vesicle"/>
    <property type="evidence" value="ECO:0007669"/>
    <property type="project" value="TreeGrafter"/>
</dbReference>
<keyword evidence="5" id="KW-0863">Zinc-finger</keyword>
<dbReference type="SUPFAM" id="SSF160059">
    <property type="entry name" value="PriA/YqbF domain"/>
    <property type="match status" value="1"/>
</dbReference>